<gene>
    <name evidence="2" type="ORF">CYMTET_5592</name>
</gene>
<proteinExistence type="predicted"/>
<keyword evidence="3" id="KW-1185">Reference proteome</keyword>
<sequence>MSLTLHNLRRGMVVCSRGRGGKGDAEGGSQDRGQAIQARGEHCYHPIAEARAGHDPGSRRRKAQVQSQRDTDDPHLAPAGGHSFMDAPPGLSSAGTSETASRRRQSQQQPEAVAATKGASVSKQAAHTRDDIGGRSTAAQPQKRAGQDIQGREGRAAPRACNEKWIESKKIRLRCPCECEDAPPGVRR</sequence>
<protein>
    <submittedName>
        <fullName evidence="2">Uncharacterized protein</fullName>
    </submittedName>
</protein>
<organism evidence="2 3">
    <name type="scientific">Cymbomonas tetramitiformis</name>
    <dbReference type="NCBI Taxonomy" id="36881"/>
    <lineage>
        <taxon>Eukaryota</taxon>
        <taxon>Viridiplantae</taxon>
        <taxon>Chlorophyta</taxon>
        <taxon>Pyramimonadophyceae</taxon>
        <taxon>Pyramimonadales</taxon>
        <taxon>Pyramimonadaceae</taxon>
        <taxon>Cymbomonas</taxon>
    </lineage>
</organism>
<accession>A0AAE0LIQ1</accession>
<name>A0AAE0LIQ1_9CHLO</name>
<feature type="region of interest" description="Disordered" evidence="1">
    <location>
        <begin position="15"/>
        <end position="36"/>
    </location>
</feature>
<reference evidence="2 3" key="1">
    <citation type="journal article" date="2015" name="Genome Biol. Evol.">
        <title>Comparative Genomics of a Bacterivorous Green Alga Reveals Evolutionary Causalities and Consequences of Phago-Mixotrophic Mode of Nutrition.</title>
        <authorList>
            <person name="Burns J.A."/>
            <person name="Paasch A."/>
            <person name="Narechania A."/>
            <person name="Kim E."/>
        </authorList>
    </citation>
    <scope>NUCLEOTIDE SEQUENCE [LARGE SCALE GENOMIC DNA]</scope>
    <source>
        <strain evidence="2 3">PLY_AMNH</strain>
    </source>
</reference>
<dbReference type="EMBL" id="LGRX02001102">
    <property type="protein sequence ID" value="KAK3286876.1"/>
    <property type="molecule type" value="Genomic_DNA"/>
</dbReference>
<evidence type="ECO:0000313" key="3">
    <source>
        <dbReference type="Proteomes" id="UP001190700"/>
    </source>
</evidence>
<feature type="compositionally biased region" description="Basic and acidic residues" evidence="1">
    <location>
        <begin position="150"/>
        <end position="159"/>
    </location>
</feature>
<dbReference type="AlphaFoldDB" id="A0AAE0LIQ1"/>
<comment type="caution">
    <text evidence="2">The sequence shown here is derived from an EMBL/GenBank/DDBJ whole genome shotgun (WGS) entry which is preliminary data.</text>
</comment>
<evidence type="ECO:0000313" key="2">
    <source>
        <dbReference type="EMBL" id="KAK3286876.1"/>
    </source>
</evidence>
<dbReference type="Proteomes" id="UP001190700">
    <property type="component" value="Unassembled WGS sequence"/>
</dbReference>
<feature type="region of interest" description="Disordered" evidence="1">
    <location>
        <begin position="49"/>
        <end position="159"/>
    </location>
</feature>
<evidence type="ECO:0000256" key="1">
    <source>
        <dbReference type="SAM" id="MobiDB-lite"/>
    </source>
</evidence>